<dbReference type="PANTHER" id="PTHR33577:SF9">
    <property type="entry name" value="PEROXIDASE STCC"/>
    <property type="match status" value="1"/>
</dbReference>
<comment type="cofactor">
    <cofactor evidence="1">
        <name>heme b</name>
        <dbReference type="ChEBI" id="CHEBI:60344"/>
    </cofactor>
</comment>
<dbReference type="PROSITE" id="PS51405">
    <property type="entry name" value="HEME_HALOPEROXIDASE"/>
    <property type="match status" value="1"/>
</dbReference>
<feature type="signal peptide" evidence="8">
    <location>
        <begin position="1"/>
        <end position="19"/>
    </location>
</feature>
<evidence type="ECO:0000256" key="8">
    <source>
        <dbReference type="SAM" id="SignalP"/>
    </source>
</evidence>
<dbReference type="RefSeq" id="XP_044654000.1">
    <property type="nucleotide sequence ID" value="XM_044798065.1"/>
</dbReference>
<keyword evidence="11" id="KW-1185">Reference proteome</keyword>
<sequence>MSMSLVLILSLACIALSRPAPSGHEYRAPGPNDVRSPCPGINSLANHGFIPRDGKNLTPAIMVAGLKEGINVGADFGLLVGQTATLANRDPLAGTFNLDDLRAHNFPIEHDNVFNEVLGFYQGMNAATIPVAAQTIWSRVETQRRLNPDTLIYGPRQLFLSLGETSLYLSVMGDPLTGVAPVSYVKSLFENERLPYEQGWQKSLLETNFVTLGAMIGQLVLNDAPDFARDLPNLNAGGLRDAFALRDPLTGIIGNATCGLLGTC</sequence>
<evidence type="ECO:0000313" key="10">
    <source>
        <dbReference type="EMBL" id="GIZ39513.1"/>
    </source>
</evidence>
<dbReference type="AlphaFoldDB" id="A0A9P3FA22"/>
<feature type="domain" description="Heme haloperoxidase family profile" evidence="9">
    <location>
        <begin position="22"/>
        <end position="221"/>
    </location>
</feature>
<keyword evidence="8" id="KW-0732">Signal</keyword>
<comment type="similarity">
    <text evidence="7">Belongs to the chloroperoxidase family.</text>
</comment>
<evidence type="ECO:0000256" key="5">
    <source>
        <dbReference type="ARBA" id="ARBA00023002"/>
    </source>
</evidence>
<keyword evidence="5" id="KW-0560">Oxidoreductase</keyword>
<feature type="chain" id="PRO_5040286032" description="Heme haloperoxidase family profile domain-containing protein" evidence="8">
    <location>
        <begin position="20"/>
        <end position="264"/>
    </location>
</feature>
<dbReference type="SUPFAM" id="SSF47571">
    <property type="entry name" value="Cloroperoxidase"/>
    <property type="match status" value="1"/>
</dbReference>
<proteinExistence type="inferred from homology"/>
<dbReference type="Pfam" id="PF01328">
    <property type="entry name" value="Peroxidase_2"/>
    <property type="match status" value="2"/>
</dbReference>
<keyword evidence="2" id="KW-0575">Peroxidase</keyword>
<dbReference type="OrthoDB" id="407298at2759"/>
<organism evidence="10 11">
    <name type="scientific">Cercospora kikuchii</name>
    <dbReference type="NCBI Taxonomy" id="84275"/>
    <lineage>
        <taxon>Eukaryota</taxon>
        <taxon>Fungi</taxon>
        <taxon>Dikarya</taxon>
        <taxon>Ascomycota</taxon>
        <taxon>Pezizomycotina</taxon>
        <taxon>Dothideomycetes</taxon>
        <taxon>Dothideomycetidae</taxon>
        <taxon>Mycosphaerellales</taxon>
        <taxon>Mycosphaerellaceae</taxon>
        <taxon>Cercospora</taxon>
    </lineage>
</organism>
<keyword evidence="4" id="KW-0479">Metal-binding</keyword>
<dbReference type="Gene3D" id="1.10.489.10">
    <property type="entry name" value="Chloroperoxidase-like"/>
    <property type="match status" value="2"/>
</dbReference>
<evidence type="ECO:0000313" key="11">
    <source>
        <dbReference type="Proteomes" id="UP000825890"/>
    </source>
</evidence>
<evidence type="ECO:0000256" key="2">
    <source>
        <dbReference type="ARBA" id="ARBA00022559"/>
    </source>
</evidence>
<name>A0A9P3FA22_9PEZI</name>
<reference evidence="10 11" key="1">
    <citation type="submission" date="2021-01" db="EMBL/GenBank/DDBJ databases">
        <title>Cercospora kikuchii MAFF 305040 whole genome shotgun sequence.</title>
        <authorList>
            <person name="Kashiwa T."/>
            <person name="Suzuki T."/>
        </authorList>
    </citation>
    <scope>NUCLEOTIDE SEQUENCE [LARGE SCALE GENOMIC DNA]</scope>
    <source>
        <strain evidence="10 11">MAFF 305040</strain>
    </source>
</reference>
<comment type="caution">
    <text evidence="10">The sequence shown here is derived from an EMBL/GenBank/DDBJ whole genome shotgun (WGS) entry which is preliminary data.</text>
</comment>
<dbReference type="Proteomes" id="UP000825890">
    <property type="component" value="Unassembled WGS sequence"/>
</dbReference>
<evidence type="ECO:0000256" key="1">
    <source>
        <dbReference type="ARBA" id="ARBA00001970"/>
    </source>
</evidence>
<evidence type="ECO:0000256" key="3">
    <source>
        <dbReference type="ARBA" id="ARBA00022617"/>
    </source>
</evidence>
<keyword evidence="3" id="KW-0349">Heme</keyword>
<dbReference type="InterPro" id="IPR000028">
    <property type="entry name" value="Chloroperoxidase"/>
</dbReference>
<dbReference type="GO" id="GO:0004601">
    <property type="term" value="F:peroxidase activity"/>
    <property type="evidence" value="ECO:0007669"/>
    <property type="project" value="UniProtKB-KW"/>
</dbReference>
<accession>A0A9P3FA22</accession>
<evidence type="ECO:0000259" key="9">
    <source>
        <dbReference type="PROSITE" id="PS51405"/>
    </source>
</evidence>
<evidence type="ECO:0000256" key="7">
    <source>
        <dbReference type="ARBA" id="ARBA00025795"/>
    </source>
</evidence>
<keyword evidence="6" id="KW-0408">Iron</keyword>
<dbReference type="GO" id="GO:0046872">
    <property type="term" value="F:metal ion binding"/>
    <property type="evidence" value="ECO:0007669"/>
    <property type="project" value="UniProtKB-KW"/>
</dbReference>
<dbReference type="InterPro" id="IPR036851">
    <property type="entry name" value="Chloroperoxidase-like_sf"/>
</dbReference>
<gene>
    <name evidence="10" type="ORF">CKM354_000289500</name>
</gene>
<evidence type="ECO:0000256" key="4">
    <source>
        <dbReference type="ARBA" id="ARBA00022723"/>
    </source>
</evidence>
<dbReference type="PANTHER" id="PTHR33577">
    <property type="entry name" value="STERIGMATOCYSTIN BIOSYNTHESIS PEROXIDASE STCC-RELATED"/>
    <property type="match status" value="1"/>
</dbReference>
<dbReference type="GeneID" id="68288470"/>
<protein>
    <recommendedName>
        <fullName evidence="9">Heme haloperoxidase family profile domain-containing protein</fullName>
    </recommendedName>
</protein>
<dbReference type="EMBL" id="BOLY01000002">
    <property type="protein sequence ID" value="GIZ39513.1"/>
    <property type="molecule type" value="Genomic_DNA"/>
</dbReference>
<evidence type="ECO:0000256" key="6">
    <source>
        <dbReference type="ARBA" id="ARBA00023004"/>
    </source>
</evidence>